<dbReference type="GO" id="GO:0046872">
    <property type="term" value="F:metal ion binding"/>
    <property type="evidence" value="ECO:0007669"/>
    <property type="project" value="InterPro"/>
</dbReference>
<proteinExistence type="inferred from homology"/>
<name>A0A1W7D1U9_9ACTN</name>
<dbReference type="AlphaFoldDB" id="A0A1W7D1U9"/>
<gene>
    <name evidence="3" type="ORF">CAG99_21450</name>
</gene>
<accession>A0A1W7D1U9</accession>
<sequence>MAFGTKRLETAINRLEEQISTLTQAVGALGAAMGQGGHHPVAVGAAPGREEHGDLLDRAAGISYATIVCHRDTWSFLVEQAARTEHFRLPAGVEEDGDGLIEADVSARTLLAAIDALRRAGHDARASDITRALARRVHHRIGDALKELEPPAGGHPAVAHIVIDDRPPRAALPPAAGAPAPRGPAAP</sequence>
<organism evidence="3 4">
    <name type="scientific">Streptomyces marincola</name>
    <dbReference type="NCBI Taxonomy" id="2878388"/>
    <lineage>
        <taxon>Bacteria</taxon>
        <taxon>Bacillati</taxon>
        <taxon>Actinomycetota</taxon>
        <taxon>Actinomycetes</taxon>
        <taxon>Kitasatosporales</taxon>
        <taxon>Streptomycetaceae</taxon>
        <taxon>Streptomyces</taxon>
    </lineage>
</organism>
<dbReference type="KEGG" id="smao:CAG99_21450"/>
<evidence type="ECO:0000313" key="3">
    <source>
        <dbReference type="EMBL" id="ARQ71058.1"/>
    </source>
</evidence>
<comment type="similarity">
    <text evidence="1">Belongs to the arginase family.</text>
</comment>
<dbReference type="Proteomes" id="UP000194218">
    <property type="component" value="Chromosome"/>
</dbReference>
<protein>
    <submittedName>
        <fullName evidence="3">Uncharacterized protein</fullName>
    </submittedName>
</protein>
<evidence type="ECO:0000256" key="1">
    <source>
        <dbReference type="PROSITE-ProRule" id="PRU00742"/>
    </source>
</evidence>
<dbReference type="InterPro" id="IPR006035">
    <property type="entry name" value="Ureohydrolase"/>
</dbReference>
<dbReference type="EMBL" id="CP021121">
    <property type="protein sequence ID" value="ARQ71058.1"/>
    <property type="molecule type" value="Genomic_DNA"/>
</dbReference>
<feature type="region of interest" description="Disordered" evidence="2">
    <location>
        <begin position="164"/>
        <end position="187"/>
    </location>
</feature>
<evidence type="ECO:0000256" key="2">
    <source>
        <dbReference type="SAM" id="MobiDB-lite"/>
    </source>
</evidence>
<dbReference type="PROSITE" id="PS51409">
    <property type="entry name" value="ARGINASE_2"/>
    <property type="match status" value="1"/>
</dbReference>
<evidence type="ECO:0000313" key="4">
    <source>
        <dbReference type="Proteomes" id="UP000194218"/>
    </source>
</evidence>
<keyword evidence="4" id="KW-1185">Reference proteome</keyword>
<reference evidence="3 4" key="1">
    <citation type="submission" date="2017-05" db="EMBL/GenBank/DDBJ databases">
        <title>Complete genome sequence of Streptomyces sp. SCSIO 03032 revealed the diverse biosynthetic pathways for its bioactive secondary metabolites.</title>
        <authorList>
            <person name="Ma L."/>
            <person name="Zhu Y."/>
            <person name="Zhang W."/>
            <person name="Zhang G."/>
            <person name="Tian X."/>
            <person name="Zhang S."/>
            <person name="Zhang C."/>
        </authorList>
    </citation>
    <scope>NUCLEOTIDE SEQUENCE [LARGE SCALE GENOMIC DNA]</scope>
    <source>
        <strain evidence="3 4">SCSIO 03032</strain>
    </source>
</reference>